<dbReference type="NCBIfam" id="TIGR00254">
    <property type="entry name" value="GGDEF"/>
    <property type="match status" value="1"/>
</dbReference>
<keyword evidence="5 8" id="KW-1133">Transmembrane helix</keyword>
<evidence type="ECO:0000256" key="6">
    <source>
        <dbReference type="ARBA" id="ARBA00023136"/>
    </source>
</evidence>
<comment type="caution">
    <text evidence="10">The sequence shown here is derived from an EMBL/GenBank/DDBJ whole genome shotgun (WGS) entry which is preliminary data.</text>
</comment>
<evidence type="ECO:0000256" key="2">
    <source>
        <dbReference type="ARBA" id="ARBA00012528"/>
    </source>
</evidence>
<feature type="domain" description="GGDEF" evidence="9">
    <location>
        <begin position="354"/>
        <end position="489"/>
    </location>
</feature>
<accession>A0A923HES8</accession>
<dbReference type="FunFam" id="3.30.70.270:FF:000001">
    <property type="entry name" value="Diguanylate cyclase domain protein"/>
    <property type="match status" value="1"/>
</dbReference>
<dbReference type="PROSITE" id="PS50887">
    <property type="entry name" value="GGDEF"/>
    <property type="match status" value="1"/>
</dbReference>
<gene>
    <name evidence="10" type="ORF">H8K32_11410</name>
</gene>
<dbReference type="SUPFAM" id="SSF55073">
    <property type="entry name" value="Nucleotide cyclase"/>
    <property type="match status" value="1"/>
</dbReference>
<dbReference type="Gene3D" id="3.30.450.20">
    <property type="entry name" value="PAS domain"/>
    <property type="match status" value="1"/>
</dbReference>
<dbReference type="Gene3D" id="3.30.70.270">
    <property type="match status" value="1"/>
</dbReference>
<comment type="catalytic activity">
    <reaction evidence="7">
        <text>2 GTP = 3',3'-c-di-GMP + 2 diphosphate</text>
        <dbReference type="Rhea" id="RHEA:24898"/>
        <dbReference type="ChEBI" id="CHEBI:33019"/>
        <dbReference type="ChEBI" id="CHEBI:37565"/>
        <dbReference type="ChEBI" id="CHEBI:58805"/>
        <dbReference type="EC" id="2.7.7.65"/>
    </reaction>
</comment>
<dbReference type="EMBL" id="JACOFV010000010">
    <property type="protein sequence ID" value="MBC3862711.1"/>
    <property type="molecule type" value="Genomic_DNA"/>
</dbReference>
<dbReference type="InterPro" id="IPR050469">
    <property type="entry name" value="Diguanylate_Cyclase"/>
</dbReference>
<evidence type="ECO:0000256" key="5">
    <source>
        <dbReference type="ARBA" id="ARBA00022989"/>
    </source>
</evidence>
<dbReference type="InterPro" id="IPR000160">
    <property type="entry name" value="GGDEF_dom"/>
</dbReference>
<dbReference type="GO" id="GO:0052621">
    <property type="term" value="F:diguanylate cyclase activity"/>
    <property type="evidence" value="ECO:0007669"/>
    <property type="project" value="UniProtKB-EC"/>
</dbReference>
<keyword evidence="4 8" id="KW-0812">Transmembrane</keyword>
<dbReference type="SMART" id="SM00267">
    <property type="entry name" value="GGDEF"/>
    <property type="match status" value="1"/>
</dbReference>
<dbReference type="PANTHER" id="PTHR45138">
    <property type="entry name" value="REGULATORY COMPONENTS OF SENSORY TRANSDUCTION SYSTEM"/>
    <property type="match status" value="1"/>
</dbReference>
<dbReference type="InterPro" id="IPR029787">
    <property type="entry name" value="Nucleotide_cyclase"/>
</dbReference>
<name>A0A923HES8_9BURK</name>
<organism evidence="10 11">
    <name type="scientific">Undibacterium jejuense</name>
    <dbReference type="NCBI Taxonomy" id="1344949"/>
    <lineage>
        <taxon>Bacteria</taxon>
        <taxon>Pseudomonadati</taxon>
        <taxon>Pseudomonadota</taxon>
        <taxon>Betaproteobacteria</taxon>
        <taxon>Burkholderiales</taxon>
        <taxon>Oxalobacteraceae</taxon>
        <taxon>Undibacterium</taxon>
    </lineage>
</organism>
<protein>
    <recommendedName>
        <fullName evidence="2">diguanylate cyclase</fullName>
        <ecNumber evidence="2">2.7.7.65</ecNumber>
    </recommendedName>
</protein>
<dbReference type="GO" id="GO:0005886">
    <property type="term" value="C:plasma membrane"/>
    <property type="evidence" value="ECO:0007669"/>
    <property type="project" value="UniProtKB-SubCell"/>
</dbReference>
<dbReference type="RefSeq" id="WP_186912651.1">
    <property type="nucleotide sequence ID" value="NZ_JACOFV010000010.1"/>
</dbReference>
<dbReference type="EC" id="2.7.7.65" evidence="2"/>
<evidence type="ECO:0000256" key="8">
    <source>
        <dbReference type="SAM" id="Phobius"/>
    </source>
</evidence>
<dbReference type="CDD" id="cd18773">
    <property type="entry name" value="PDC1_HK_sensor"/>
    <property type="match status" value="1"/>
</dbReference>
<dbReference type="Pfam" id="PF02743">
    <property type="entry name" value="dCache_1"/>
    <property type="match status" value="1"/>
</dbReference>
<evidence type="ECO:0000256" key="3">
    <source>
        <dbReference type="ARBA" id="ARBA00022475"/>
    </source>
</evidence>
<keyword evidence="11" id="KW-1185">Reference proteome</keyword>
<reference evidence="10" key="1">
    <citation type="submission" date="2020-08" db="EMBL/GenBank/DDBJ databases">
        <title>Novel species isolated from subtropical streams in China.</title>
        <authorList>
            <person name="Lu H."/>
        </authorList>
    </citation>
    <scope>NUCLEOTIDE SEQUENCE</scope>
    <source>
        <strain evidence="10">KACC 12607</strain>
    </source>
</reference>
<evidence type="ECO:0000259" key="9">
    <source>
        <dbReference type="PROSITE" id="PS50887"/>
    </source>
</evidence>
<comment type="subcellular location">
    <subcellularLocation>
        <location evidence="1">Cell membrane</location>
        <topology evidence="1">Multi-pass membrane protein</topology>
    </subcellularLocation>
</comment>
<proteinExistence type="predicted"/>
<dbReference type="PANTHER" id="PTHR45138:SF9">
    <property type="entry name" value="DIGUANYLATE CYCLASE DGCM-RELATED"/>
    <property type="match status" value="1"/>
</dbReference>
<keyword evidence="6 8" id="KW-0472">Membrane</keyword>
<dbReference type="Pfam" id="PF00990">
    <property type="entry name" value="GGDEF"/>
    <property type="match status" value="1"/>
</dbReference>
<feature type="transmembrane region" description="Helical" evidence="8">
    <location>
        <begin position="291"/>
        <end position="313"/>
    </location>
</feature>
<evidence type="ECO:0000256" key="4">
    <source>
        <dbReference type="ARBA" id="ARBA00022692"/>
    </source>
</evidence>
<evidence type="ECO:0000256" key="1">
    <source>
        <dbReference type="ARBA" id="ARBA00004651"/>
    </source>
</evidence>
<dbReference type="AlphaFoldDB" id="A0A923HES8"/>
<evidence type="ECO:0000313" key="10">
    <source>
        <dbReference type="EMBL" id="MBC3862711.1"/>
    </source>
</evidence>
<dbReference type="InterPro" id="IPR033479">
    <property type="entry name" value="dCache_1"/>
</dbReference>
<sequence>MLKKYGWLIWLFVILVIGFTGTSLASFFISKTTLTNTLNEQSLPVLNDSIYAETQRLMLRPNFISGQIASSTVARDWLLNGEEEPEQINQYLKDLKNKNNALTSYLISDQTRHLYNGVGIAKTMNSADPIDNWYFQLRNLKAPYEINFDSDPLTHDPTSFSVNYKVADTNGKLIGIVGLFGIKLNLDNLKGTIDAYQQNFHSNIYFLNKQGDIVFSTAKGNDRHDNISGVNGIKNISAQIVANQKNTATSLEYNADGISHLVSIRNIPDLGWQLVIDKNLDDELKPLVNVLLVNLAVGGVMTLTLMVLAFFTIKKYQNKLEKSATTDTLTNLLNRHAFDFIFQQALLDAERSRQPMCAVLLDIDFFKKINDKQGHQVGDHVLKEIAAIAKRSLRESDVICRWGGEEFLILLKNCTLEKATSIAENLRATIANNDFSRTTDLTRTRLSITVSMGVAECRDSETEDSVFERADQALAQAKENGRNSVYFSE</sequence>
<evidence type="ECO:0000313" key="11">
    <source>
        <dbReference type="Proteomes" id="UP000634011"/>
    </source>
</evidence>
<dbReference type="CDD" id="cd01949">
    <property type="entry name" value="GGDEF"/>
    <property type="match status" value="1"/>
</dbReference>
<dbReference type="Proteomes" id="UP000634011">
    <property type="component" value="Unassembled WGS sequence"/>
</dbReference>
<keyword evidence="3" id="KW-1003">Cell membrane</keyword>
<evidence type="ECO:0000256" key="7">
    <source>
        <dbReference type="ARBA" id="ARBA00034247"/>
    </source>
</evidence>
<dbReference type="InterPro" id="IPR043128">
    <property type="entry name" value="Rev_trsase/Diguanyl_cyclase"/>
</dbReference>